<sequence>MQNLVSLNLTADDLAALDGALATIETLLGRGVALSAQQRRDLYKMGDKSEAFCRQSLRLLANNPQVVPPGLGLEEAQADLAALDALRPRLEKLRQLAERGDDTELALGSDIMGVALEGYALLKVAGKGEALKTARRELSARFEKQGRRKEPALAE</sequence>
<reference evidence="2" key="1">
    <citation type="journal article" date="2019" name="Int. J. Syst. Evol. Microbiol.">
        <title>The Global Catalogue of Microorganisms (GCM) 10K type strain sequencing project: providing services to taxonomists for standard genome sequencing and annotation.</title>
        <authorList>
            <consortium name="The Broad Institute Genomics Platform"/>
            <consortium name="The Broad Institute Genome Sequencing Center for Infectious Disease"/>
            <person name="Wu L."/>
            <person name="Ma J."/>
        </authorList>
    </citation>
    <scope>NUCLEOTIDE SEQUENCE [LARGE SCALE GENOMIC DNA]</scope>
    <source>
        <strain evidence="2">KCTC 22558</strain>
    </source>
</reference>
<dbReference type="Proteomes" id="UP000643403">
    <property type="component" value="Unassembled WGS sequence"/>
</dbReference>
<gene>
    <name evidence="1" type="ORF">GCM10008101_16760</name>
</gene>
<protein>
    <submittedName>
        <fullName evidence="1">Uncharacterized protein</fullName>
    </submittedName>
</protein>
<dbReference type="EMBL" id="BMXY01000002">
    <property type="protein sequence ID" value="GGZ63863.1"/>
    <property type="molecule type" value="Genomic_DNA"/>
</dbReference>
<keyword evidence="2" id="KW-1185">Reference proteome</keyword>
<name>A0ABQ3C0S3_9GAMM</name>
<evidence type="ECO:0000313" key="2">
    <source>
        <dbReference type="Proteomes" id="UP000643403"/>
    </source>
</evidence>
<dbReference type="RefSeq" id="WP_189448940.1">
    <property type="nucleotide sequence ID" value="NZ_BMXY01000002.1"/>
</dbReference>
<accession>A0ABQ3C0S3</accession>
<organism evidence="1 2">
    <name type="scientific">Cognatilysobacter xinjiangensis</name>
    <dbReference type="NCBI Taxonomy" id="546892"/>
    <lineage>
        <taxon>Bacteria</taxon>
        <taxon>Pseudomonadati</taxon>
        <taxon>Pseudomonadota</taxon>
        <taxon>Gammaproteobacteria</taxon>
        <taxon>Lysobacterales</taxon>
        <taxon>Lysobacteraceae</taxon>
        <taxon>Cognatilysobacter</taxon>
    </lineage>
</organism>
<evidence type="ECO:0000313" key="1">
    <source>
        <dbReference type="EMBL" id="GGZ63863.1"/>
    </source>
</evidence>
<proteinExistence type="predicted"/>
<comment type="caution">
    <text evidence="1">The sequence shown here is derived from an EMBL/GenBank/DDBJ whole genome shotgun (WGS) entry which is preliminary data.</text>
</comment>